<dbReference type="EMBL" id="CP063212">
    <property type="protein sequence ID" value="QOR48482.1"/>
    <property type="molecule type" value="Genomic_DNA"/>
</dbReference>
<proteinExistence type="predicted"/>
<accession>A0A7M1R2D3</accession>
<evidence type="ECO:0000313" key="2">
    <source>
        <dbReference type="EMBL" id="QOR48482.1"/>
    </source>
</evidence>
<dbReference type="Proteomes" id="UP000594961">
    <property type="component" value="Chromosome"/>
</dbReference>
<reference evidence="2 3" key="1">
    <citation type="submission" date="2020-10" db="EMBL/GenBank/DDBJ databases">
        <title>Trueperella pecoris sp. nov. isolated from bovine and porcine specimens.</title>
        <authorList>
            <person name="Schoenecker L."/>
            <person name="Schnydrig P."/>
            <person name="Brodard I."/>
            <person name="Thomann A."/>
            <person name="Hemphill A."/>
            <person name="Rodriguez-Campos S."/>
            <person name="Perreten V."/>
            <person name="Jores J."/>
            <person name="Kittl S."/>
        </authorList>
    </citation>
    <scope>NUCLEOTIDE SEQUENCE [LARGE SCALE GENOMIC DNA]</scope>
    <source>
        <strain evidence="2 3">19OD0592</strain>
    </source>
</reference>
<dbReference type="SUPFAM" id="SSF51445">
    <property type="entry name" value="(Trans)glycosidases"/>
    <property type="match status" value="1"/>
</dbReference>
<dbReference type="GO" id="GO:0005975">
    <property type="term" value="P:carbohydrate metabolic process"/>
    <property type="evidence" value="ECO:0007669"/>
    <property type="project" value="InterPro"/>
</dbReference>
<evidence type="ECO:0000259" key="1">
    <source>
        <dbReference type="SMART" id="SM00642"/>
    </source>
</evidence>
<dbReference type="Gene3D" id="2.40.30.140">
    <property type="match status" value="1"/>
</dbReference>
<evidence type="ECO:0000313" key="3">
    <source>
        <dbReference type="Proteomes" id="UP000594961"/>
    </source>
</evidence>
<dbReference type="Gene3D" id="3.20.20.80">
    <property type="entry name" value="Glycosidases"/>
    <property type="match status" value="1"/>
</dbReference>
<dbReference type="PANTHER" id="PTHR10357">
    <property type="entry name" value="ALPHA-AMYLASE FAMILY MEMBER"/>
    <property type="match status" value="1"/>
</dbReference>
<name>A0A7M1R2D3_9ACTO</name>
<protein>
    <recommendedName>
        <fullName evidence="1">Glycosyl hydrolase family 13 catalytic domain-containing protein</fullName>
    </recommendedName>
</protein>
<dbReference type="AlphaFoldDB" id="A0A7M1R2D3"/>
<dbReference type="RefSeq" id="WP_197555010.1">
    <property type="nucleotide sequence ID" value="NZ_CP063212.1"/>
</dbReference>
<feature type="domain" description="Glycosyl hydrolase family 13 catalytic" evidence="1">
    <location>
        <begin position="2"/>
        <end position="234"/>
    </location>
</feature>
<dbReference type="SMART" id="SM00642">
    <property type="entry name" value="Aamy"/>
    <property type="match status" value="1"/>
</dbReference>
<sequence>MEHAKFPDWLNDPTLYHNCGFDEKWPSGEPATNMDFGDLDDLMTENKVVRDGMIDIYKKWVDFGVDGFRIDTVKHVNFEFWQQFTKAIRDYATSTKTPNFFMFGEVYDAQTTLLAPYLRDRNMNAVLDLAFQSWAEGYAGGGSAKALASAFAADSYYTTPHSSASVMPTFVGNHDKGRIGWLLRESSNPKDRSKLAHTLMYLTRGQPCSTMATSRASWATARTRALANRCSPLRPRRIRTTRSLTAPRPVLRTALAKPN</sequence>
<dbReference type="InterPro" id="IPR006047">
    <property type="entry name" value="GH13_cat_dom"/>
</dbReference>
<dbReference type="Pfam" id="PF00128">
    <property type="entry name" value="Alpha-amylase"/>
    <property type="match status" value="1"/>
</dbReference>
<gene>
    <name evidence="2" type="ORF">INS90_04255</name>
</gene>
<organism evidence="2 3">
    <name type="scientific">Trueperella pecoris</name>
    <dbReference type="NCBI Taxonomy" id="2733571"/>
    <lineage>
        <taxon>Bacteria</taxon>
        <taxon>Bacillati</taxon>
        <taxon>Actinomycetota</taxon>
        <taxon>Actinomycetes</taxon>
        <taxon>Actinomycetales</taxon>
        <taxon>Actinomycetaceae</taxon>
        <taxon>Trueperella</taxon>
    </lineage>
</organism>
<dbReference type="PANTHER" id="PTHR10357:SF209">
    <property type="entry name" value="PERIPLASMIC ALPHA-AMYLASE"/>
    <property type="match status" value="1"/>
</dbReference>
<dbReference type="InterPro" id="IPR017853">
    <property type="entry name" value="GH"/>
</dbReference>